<feature type="domain" description="Pesticidal crystal protein Cry1Aa" evidence="3">
    <location>
        <begin position="275"/>
        <end position="338"/>
    </location>
</feature>
<dbReference type="InterPro" id="IPR046746">
    <property type="entry name" value="Big_15"/>
</dbReference>
<name>A0A841XZG6_9LIST</name>
<feature type="domain" description="Bacterial Ig" evidence="4">
    <location>
        <begin position="613"/>
        <end position="662"/>
    </location>
</feature>
<feature type="chain" id="PRO_5032762935" description="Bacterial Ig domain-containing protein" evidence="2">
    <location>
        <begin position="34"/>
        <end position="871"/>
    </location>
</feature>
<reference evidence="5 6" key="1">
    <citation type="submission" date="2020-03" db="EMBL/GenBank/DDBJ databases">
        <title>Soil Listeria distribution.</title>
        <authorList>
            <person name="Liao J."/>
            <person name="Wiedmann M."/>
        </authorList>
    </citation>
    <scope>NUCLEOTIDE SEQUENCE [LARGE SCALE GENOMIC DNA]</scope>
    <source>
        <strain evidence="5 6">FSL L7-1816</strain>
    </source>
</reference>
<sequence length="871" mass="93431">MKIKKIMTVLATTSIIGTSVVTPLNTLSTEAFAAVGTQAVIENPNLVKFNFDKLTETPSFKFKNWLIGGIHGDAQLNSYNFTQNGNEYAVTGTTKLIRVNSPTEIDIVNNYTTGTGVIDAHITTMIQNIDTEIGKEYTLSVNYKNSNASGISMRLGLGGVSNGSVMSDGNSEGTLTKTFTATSSKTSIYLQQSSLTVGLNTTNLTDLSAVKSNYQLAKDAVSEMFETNGKVKSTVDQAWVDEVQAQVDLVTDPTKKQELQTQLDKAKQKIVELANQDAASKAVKELFTNNDTSSDSIKNLTDQTAIDAAKALVDQVTDPSVKRELEADITKAQNLLDEKIEEINQDAASKAVKELFTNDDTSSDSIKNLTDQAAIDAAKALVNLVTDPSSKKALEADITKAQNLLDKKIADINAASQAVKELFTNNDTSSDSIKGLTDQAAIDAAKALVGQVTDADIKATLEADITKAQNLLDERTERENLAAASEAVERLFTNNDTASNTIKNVTSQTSIDAAKALVNLVTDATAKSALEADIAKAQNLLDERTEKENQAAATKAVEKLFKDDDISSDAIKKTTDQTDIDAAQQIVNTVTDPAKKSELQQSINKAQRQLELGEVTIDAYNVGSHYITGTTKAGVTKVGIYVNGKLIRTATASNGTYQIYASTLPELQAAGQAFEIAPIATDGTIGLKSSSVVEAKILPDKIAKPTIDNYFTGDKYITGSVSTDAKRIALYIDGQFVRYGAITDGTFSIYAFDIAQMNTEDQTFEVVAVDDLGYEGERASSEVKMKAPKGNVSPNASTTLSTYNTGTVTGDVYMIALYVDGNFVRYGAVTGTDYKVYIYDVPALRVAGTTFEIKALDTVGNVLYTSTQTIK</sequence>
<dbReference type="EMBL" id="JAAROV010000002">
    <property type="protein sequence ID" value="MBC1317040.1"/>
    <property type="molecule type" value="Genomic_DNA"/>
</dbReference>
<evidence type="ECO:0000259" key="4">
    <source>
        <dbReference type="Pfam" id="PF20622"/>
    </source>
</evidence>
<comment type="caution">
    <text evidence="5">The sequence shown here is derived from an EMBL/GenBank/DDBJ whole genome shotgun (WGS) entry which is preliminary data.</text>
</comment>
<feature type="domain" description="Bacterial Ig" evidence="4">
    <location>
        <begin position="790"/>
        <end position="870"/>
    </location>
</feature>
<dbReference type="AlphaFoldDB" id="A0A841XZG6"/>
<evidence type="ECO:0008006" key="7">
    <source>
        <dbReference type="Google" id="ProtNLM"/>
    </source>
</evidence>
<feature type="domain" description="Pesticidal crystal protein Cry1Aa" evidence="3">
    <location>
        <begin position="411"/>
        <end position="474"/>
    </location>
</feature>
<evidence type="ECO:0000256" key="2">
    <source>
        <dbReference type="SAM" id="SignalP"/>
    </source>
</evidence>
<evidence type="ECO:0000313" key="6">
    <source>
        <dbReference type="Proteomes" id="UP000543379"/>
    </source>
</evidence>
<evidence type="ECO:0000259" key="3">
    <source>
        <dbReference type="Pfam" id="PF18449"/>
    </source>
</evidence>
<proteinExistence type="predicted"/>
<evidence type="ECO:0000313" key="5">
    <source>
        <dbReference type="EMBL" id="MBC1317040.1"/>
    </source>
</evidence>
<keyword evidence="1" id="KW-0175">Coiled coil</keyword>
<dbReference type="Proteomes" id="UP000543379">
    <property type="component" value="Unassembled WGS sequence"/>
</dbReference>
<dbReference type="InterPro" id="IPR054544">
    <property type="entry name" value="Pest_crys_Cry1Aa_dom-IV"/>
</dbReference>
<dbReference type="Pfam" id="PF20622">
    <property type="entry name" value="Big_15"/>
    <property type="match status" value="3"/>
</dbReference>
<feature type="signal peptide" evidence="2">
    <location>
        <begin position="1"/>
        <end position="33"/>
    </location>
</feature>
<dbReference type="RefSeq" id="WP_185382435.1">
    <property type="nucleotide sequence ID" value="NZ_JAAROV010000002.1"/>
</dbReference>
<feature type="domain" description="Pesticidal crystal protein Cry1Aa" evidence="3">
    <location>
        <begin position="344"/>
        <end position="406"/>
    </location>
</feature>
<feature type="domain" description="Pesticidal crystal protein Cry1Aa" evidence="3">
    <location>
        <begin position="480"/>
        <end position="543"/>
    </location>
</feature>
<accession>A0A841XZG6</accession>
<feature type="domain" description="Bacterial Ig" evidence="4">
    <location>
        <begin position="706"/>
        <end position="773"/>
    </location>
</feature>
<feature type="domain" description="Pesticidal crystal protein Cry1Aa" evidence="3">
    <location>
        <begin position="549"/>
        <end position="610"/>
    </location>
</feature>
<protein>
    <recommendedName>
        <fullName evidence="7">Bacterial Ig domain-containing protein</fullName>
    </recommendedName>
</protein>
<dbReference type="Pfam" id="PF18449">
    <property type="entry name" value="Endotoxin_C2"/>
    <property type="match status" value="5"/>
</dbReference>
<gene>
    <name evidence="5" type="ORF">HB811_09645</name>
</gene>
<organism evidence="5 6">
    <name type="scientific">Listeria booriae</name>
    <dbReference type="NCBI Taxonomy" id="1552123"/>
    <lineage>
        <taxon>Bacteria</taxon>
        <taxon>Bacillati</taxon>
        <taxon>Bacillota</taxon>
        <taxon>Bacilli</taxon>
        <taxon>Bacillales</taxon>
        <taxon>Listeriaceae</taxon>
        <taxon>Listeria</taxon>
    </lineage>
</organism>
<keyword evidence="2" id="KW-0732">Signal</keyword>
<evidence type="ECO:0000256" key="1">
    <source>
        <dbReference type="SAM" id="Coils"/>
    </source>
</evidence>
<feature type="coiled-coil region" evidence="1">
    <location>
        <begin position="527"/>
        <end position="557"/>
    </location>
</feature>